<accession>A0A0A9EXL4</accession>
<organism evidence="1">
    <name type="scientific">Arundo donax</name>
    <name type="common">Giant reed</name>
    <name type="synonym">Donax arundinaceus</name>
    <dbReference type="NCBI Taxonomy" id="35708"/>
    <lineage>
        <taxon>Eukaryota</taxon>
        <taxon>Viridiplantae</taxon>
        <taxon>Streptophyta</taxon>
        <taxon>Embryophyta</taxon>
        <taxon>Tracheophyta</taxon>
        <taxon>Spermatophyta</taxon>
        <taxon>Magnoliopsida</taxon>
        <taxon>Liliopsida</taxon>
        <taxon>Poales</taxon>
        <taxon>Poaceae</taxon>
        <taxon>PACMAD clade</taxon>
        <taxon>Arundinoideae</taxon>
        <taxon>Arundineae</taxon>
        <taxon>Arundo</taxon>
    </lineage>
</organism>
<dbReference type="GO" id="GO:0016787">
    <property type="term" value="F:hydrolase activity"/>
    <property type="evidence" value="ECO:0007669"/>
    <property type="project" value="UniProtKB-KW"/>
</dbReference>
<dbReference type="AlphaFoldDB" id="A0A0A9EXL4"/>
<reference evidence="1" key="1">
    <citation type="submission" date="2014-09" db="EMBL/GenBank/DDBJ databases">
        <authorList>
            <person name="Magalhaes I.L.F."/>
            <person name="Oliveira U."/>
            <person name="Santos F.R."/>
            <person name="Vidigal T.H.D.A."/>
            <person name="Brescovit A.D."/>
            <person name="Santos A.J."/>
        </authorList>
    </citation>
    <scope>NUCLEOTIDE SEQUENCE</scope>
    <source>
        <tissue evidence="1">Shoot tissue taken approximately 20 cm above the soil surface</tissue>
    </source>
</reference>
<reference evidence="1" key="2">
    <citation type="journal article" date="2015" name="Data Brief">
        <title>Shoot transcriptome of the giant reed, Arundo donax.</title>
        <authorList>
            <person name="Barrero R.A."/>
            <person name="Guerrero F.D."/>
            <person name="Moolhuijzen P."/>
            <person name="Goolsby J.A."/>
            <person name="Tidwell J."/>
            <person name="Bellgard S.E."/>
            <person name="Bellgard M.I."/>
        </authorList>
    </citation>
    <scope>NUCLEOTIDE SEQUENCE</scope>
    <source>
        <tissue evidence="1">Shoot tissue taken approximately 20 cm above the soil surface</tissue>
    </source>
</reference>
<name>A0A0A9EXL4_ARUDO</name>
<proteinExistence type="predicted"/>
<dbReference type="EMBL" id="GBRH01197108">
    <property type="protein sequence ID" value="JAE00788.1"/>
    <property type="molecule type" value="Transcribed_RNA"/>
</dbReference>
<protein>
    <submittedName>
        <fullName evidence="1">Haloacid dehalogenase-like hydrolase family protein</fullName>
    </submittedName>
</protein>
<keyword evidence="1" id="KW-0378">Hydrolase</keyword>
<sequence>MLPSPLHPSEAFVPGLSSMMKISSISFLNRLQA</sequence>
<evidence type="ECO:0000313" key="1">
    <source>
        <dbReference type="EMBL" id="JAE00788.1"/>
    </source>
</evidence>